<dbReference type="Pfam" id="PF08806">
    <property type="entry name" value="Sep15_SelM"/>
    <property type="match status" value="1"/>
</dbReference>
<dbReference type="AlphaFoldDB" id="A0AAD7UAV1"/>
<protein>
    <recommendedName>
        <fullName evidence="2">Selenoprotein F/M domain-containing protein</fullName>
    </recommendedName>
</protein>
<feature type="domain" description="Selenoprotein F/M" evidence="2">
    <location>
        <begin position="34"/>
        <end position="83"/>
    </location>
</feature>
<dbReference type="InterPro" id="IPR014912">
    <property type="entry name" value="Sep15_SelM_dom"/>
</dbReference>
<dbReference type="EMBL" id="JAQMWT010000427">
    <property type="protein sequence ID" value="KAJ8601506.1"/>
    <property type="molecule type" value="Genomic_DNA"/>
</dbReference>
<name>A0AAD7UAV1_9STRA</name>
<dbReference type="SUPFAM" id="SSF52833">
    <property type="entry name" value="Thioredoxin-like"/>
    <property type="match status" value="1"/>
</dbReference>
<reference evidence="3" key="1">
    <citation type="submission" date="2023-01" db="EMBL/GenBank/DDBJ databases">
        <title>Metagenome sequencing of chrysophaentin producing Chrysophaeum taylorii.</title>
        <authorList>
            <person name="Davison J."/>
            <person name="Bewley C."/>
        </authorList>
    </citation>
    <scope>NUCLEOTIDE SEQUENCE</scope>
    <source>
        <strain evidence="3">NIES-1699</strain>
    </source>
</reference>
<proteinExistence type="inferred from homology"/>
<keyword evidence="4" id="KW-1185">Reference proteome</keyword>
<comment type="caution">
    <text evidence="3">The sequence shown here is derived from an EMBL/GenBank/DDBJ whole genome shotgun (WGS) entry which is preliminary data.</text>
</comment>
<evidence type="ECO:0000313" key="4">
    <source>
        <dbReference type="Proteomes" id="UP001230188"/>
    </source>
</evidence>
<dbReference type="Gene3D" id="3.40.30.50">
    <property type="entry name" value="Sep15/SelM thioredoxin-like domain, active-site redox motif"/>
    <property type="match status" value="1"/>
</dbReference>
<comment type="similarity">
    <text evidence="1">Belongs to the selenoprotein M/F family.</text>
</comment>
<dbReference type="InterPro" id="IPR038219">
    <property type="entry name" value="Sep15/SelM_sf"/>
</dbReference>
<accession>A0AAD7UAV1</accession>
<evidence type="ECO:0000256" key="1">
    <source>
        <dbReference type="ARBA" id="ARBA00005742"/>
    </source>
</evidence>
<dbReference type="Proteomes" id="UP001230188">
    <property type="component" value="Unassembled WGS sequence"/>
</dbReference>
<sequence length="88" mass="10270">MLLVDRCWTSLPPAMTRCLRQLRQPPTTEAINQRRYEDLEVEYIRGHNPDLVIMDDAGEEIERIDLSTMKTDEIHGLLKEKGFARSEL</sequence>
<gene>
    <name evidence="3" type="ORF">CTAYLR_006703</name>
</gene>
<evidence type="ECO:0000259" key="2">
    <source>
        <dbReference type="Pfam" id="PF08806"/>
    </source>
</evidence>
<dbReference type="InterPro" id="IPR036249">
    <property type="entry name" value="Thioredoxin-like_sf"/>
</dbReference>
<organism evidence="3 4">
    <name type="scientific">Chrysophaeum taylorii</name>
    <dbReference type="NCBI Taxonomy" id="2483200"/>
    <lineage>
        <taxon>Eukaryota</taxon>
        <taxon>Sar</taxon>
        <taxon>Stramenopiles</taxon>
        <taxon>Ochrophyta</taxon>
        <taxon>Pelagophyceae</taxon>
        <taxon>Pelagomonadales</taxon>
        <taxon>Pelagomonadaceae</taxon>
        <taxon>Chrysophaeum</taxon>
    </lineage>
</organism>
<evidence type="ECO:0000313" key="3">
    <source>
        <dbReference type="EMBL" id="KAJ8601506.1"/>
    </source>
</evidence>